<dbReference type="RefSeq" id="XP_062720838.1">
    <property type="nucleotide sequence ID" value="XM_062869236.1"/>
</dbReference>
<evidence type="ECO:0000313" key="5">
    <source>
        <dbReference type="Proteomes" id="UP001273166"/>
    </source>
</evidence>
<feature type="compositionally biased region" description="Polar residues" evidence="2">
    <location>
        <begin position="51"/>
        <end position="62"/>
    </location>
</feature>
<dbReference type="InterPro" id="IPR013087">
    <property type="entry name" value="Znf_C2H2_type"/>
</dbReference>
<dbReference type="GO" id="GO:0008270">
    <property type="term" value="F:zinc ion binding"/>
    <property type="evidence" value="ECO:0007669"/>
    <property type="project" value="UniProtKB-KW"/>
</dbReference>
<sequence>MKDRGETNSVVAPSPPSHVRLSNEHSNDPRSPYTVEMLEDGNRNHIGLVSSAEQDLSTQNARRPSDESGTRITAPSRAHAPDWPTRFQAHAPTSLPSPGALLTGVGRERCSERHLASGTSLPSFDSLSQAPLQPFGGPLPKINLPRLLPKTNGYDHNSKSNLAGRDGLYSCPVCGRGFNRVVIMERHLRVHGIRPPPPREGEGRLAVV</sequence>
<keyword evidence="1" id="KW-0862">Zinc</keyword>
<gene>
    <name evidence="4" type="ORF">B0T15DRAFT_531204</name>
</gene>
<dbReference type="Proteomes" id="UP001273166">
    <property type="component" value="Unassembled WGS sequence"/>
</dbReference>
<reference evidence="4" key="2">
    <citation type="submission" date="2023-06" db="EMBL/GenBank/DDBJ databases">
        <authorList>
            <consortium name="Lawrence Berkeley National Laboratory"/>
            <person name="Mondo S.J."/>
            <person name="Hensen N."/>
            <person name="Bonometti L."/>
            <person name="Westerberg I."/>
            <person name="Brannstrom I.O."/>
            <person name="Guillou S."/>
            <person name="Cros-Aarteil S."/>
            <person name="Calhoun S."/>
            <person name="Haridas S."/>
            <person name="Kuo A."/>
            <person name="Pangilinan J."/>
            <person name="Riley R."/>
            <person name="Labutti K."/>
            <person name="Andreopoulos B."/>
            <person name="Lipzen A."/>
            <person name="Chen C."/>
            <person name="Yanf M."/>
            <person name="Daum C."/>
            <person name="Ng V."/>
            <person name="Clum A."/>
            <person name="Steindorff A."/>
            <person name="Ohm R."/>
            <person name="Martin F."/>
            <person name="Silar P."/>
            <person name="Natvig D."/>
            <person name="Lalanne C."/>
            <person name="Gautier V."/>
            <person name="Ament-Velasquez S.L."/>
            <person name="Kruys A."/>
            <person name="Hutchinson M.I."/>
            <person name="Powell A.J."/>
            <person name="Barry K."/>
            <person name="Miller A.N."/>
            <person name="Grigoriev I.V."/>
            <person name="Debuchy R."/>
            <person name="Gladieux P."/>
            <person name="Thoren M.H."/>
            <person name="Johannesson H."/>
        </authorList>
    </citation>
    <scope>NUCLEOTIDE SEQUENCE</scope>
    <source>
        <strain evidence="4">CBS 333.67</strain>
    </source>
</reference>
<dbReference type="Gene3D" id="3.30.160.60">
    <property type="entry name" value="Classic Zinc Finger"/>
    <property type="match status" value="1"/>
</dbReference>
<dbReference type="PROSITE" id="PS50157">
    <property type="entry name" value="ZINC_FINGER_C2H2_2"/>
    <property type="match status" value="1"/>
</dbReference>
<evidence type="ECO:0000259" key="3">
    <source>
        <dbReference type="PROSITE" id="PS50157"/>
    </source>
</evidence>
<evidence type="ECO:0000256" key="2">
    <source>
        <dbReference type="SAM" id="MobiDB-lite"/>
    </source>
</evidence>
<reference evidence="4" key="1">
    <citation type="journal article" date="2023" name="Mol. Phylogenet. Evol.">
        <title>Genome-scale phylogeny and comparative genomics of the fungal order Sordariales.</title>
        <authorList>
            <person name="Hensen N."/>
            <person name="Bonometti L."/>
            <person name="Westerberg I."/>
            <person name="Brannstrom I.O."/>
            <person name="Guillou S."/>
            <person name="Cros-Aarteil S."/>
            <person name="Calhoun S."/>
            <person name="Haridas S."/>
            <person name="Kuo A."/>
            <person name="Mondo S."/>
            <person name="Pangilinan J."/>
            <person name="Riley R."/>
            <person name="LaButti K."/>
            <person name="Andreopoulos B."/>
            <person name="Lipzen A."/>
            <person name="Chen C."/>
            <person name="Yan M."/>
            <person name="Daum C."/>
            <person name="Ng V."/>
            <person name="Clum A."/>
            <person name="Steindorff A."/>
            <person name="Ohm R.A."/>
            <person name="Martin F."/>
            <person name="Silar P."/>
            <person name="Natvig D.O."/>
            <person name="Lalanne C."/>
            <person name="Gautier V."/>
            <person name="Ament-Velasquez S.L."/>
            <person name="Kruys A."/>
            <person name="Hutchinson M.I."/>
            <person name="Powell A.J."/>
            <person name="Barry K."/>
            <person name="Miller A.N."/>
            <person name="Grigoriev I.V."/>
            <person name="Debuchy R."/>
            <person name="Gladieux P."/>
            <person name="Hiltunen Thoren M."/>
            <person name="Johannesson H."/>
        </authorList>
    </citation>
    <scope>NUCLEOTIDE SEQUENCE</scope>
    <source>
        <strain evidence="4">CBS 333.67</strain>
    </source>
</reference>
<organism evidence="4 5">
    <name type="scientific">Chaetomium strumarium</name>
    <dbReference type="NCBI Taxonomy" id="1170767"/>
    <lineage>
        <taxon>Eukaryota</taxon>
        <taxon>Fungi</taxon>
        <taxon>Dikarya</taxon>
        <taxon>Ascomycota</taxon>
        <taxon>Pezizomycotina</taxon>
        <taxon>Sordariomycetes</taxon>
        <taxon>Sordariomycetidae</taxon>
        <taxon>Sordariales</taxon>
        <taxon>Chaetomiaceae</taxon>
        <taxon>Chaetomium</taxon>
    </lineage>
</organism>
<dbReference type="SMART" id="SM00355">
    <property type="entry name" value="ZnF_C2H2"/>
    <property type="match status" value="1"/>
</dbReference>
<dbReference type="GeneID" id="87888065"/>
<dbReference type="AlphaFoldDB" id="A0AAJ0M153"/>
<feature type="region of interest" description="Disordered" evidence="2">
    <location>
        <begin position="1"/>
        <end position="103"/>
    </location>
</feature>
<dbReference type="PROSITE" id="PS00028">
    <property type="entry name" value="ZINC_FINGER_C2H2_1"/>
    <property type="match status" value="1"/>
</dbReference>
<keyword evidence="1" id="KW-0479">Metal-binding</keyword>
<evidence type="ECO:0000256" key="1">
    <source>
        <dbReference type="PROSITE-ProRule" id="PRU00042"/>
    </source>
</evidence>
<proteinExistence type="predicted"/>
<dbReference type="EMBL" id="JAUDZG010000004">
    <property type="protein sequence ID" value="KAK3305058.1"/>
    <property type="molecule type" value="Genomic_DNA"/>
</dbReference>
<comment type="caution">
    <text evidence="4">The sequence shown here is derived from an EMBL/GenBank/DDBJ whole genome shotgun (WGS) entry which is preliminary data.</text>
</comment>
<protein>
    <recommendedName>
        <fullName evidence="3">C2H2-type domain-containing protein</fullName>
    </recommendedName>
</protein>
<feature type="domain" description="C2H2-type" evidence="3">
    <location>
        <begin position="169"/>
        <end position="196"/>
    </location>
</feature>
<keyword evidence="1" id="KW-0863">Zinc-finger</keyword>
<keyword evidence="5" id="KW-1185">Reference proteome</keyword>
<accession>A0AAJ0M153</accession>
<name>A0AAJ0M153_9PEZI</name>
<evidence type="ECO:0000313" key="4">
    <source>
        <dbReference type="EMBL" id="KAK3305058.1"/>
    </source>
</evidence>